<dbReference type="GeneID" id="90509840"/>
<gene>
    <name evidence="2" type="ordered locus">EbC_pEb17200230</name>
</gene>
<proteinExistence type="predicted"/>
<sequence>MSDRLMTVMMSDRLMTVIKLISFRDWLPVIEGGGLAFLMLARIAGNIREIFYVRGLWESQGRYYSFRRWRARPAAVLLILIVESMAVLIIGALTVTVLAGGALDYDWYAGWRE</sequence>
<accession>D8MJM8</accession>
<reference evidence="2 3" key="1">
    <citation type="journal article" date="2010" name="BMC Genomics">
        <title>Genome comparison of the epiphytic bacteria Erwinia billingiae and E. tasmaniensis with the pear pathogen E. pyrifoliae.</title>
        <authorList>
            <person name="Kube M."/>
            <person name="Migdoll A.M."/>
            <person name="Gehring I."/>
            <person name="Heitmann K."/>
            <person name="Mayer Y."/>
            <person name="Kuhl H."/>
            <person name="Knaust F."/>
            <person name="Geider K."/>
            <person name="Reinhardt R."/>
        </authorList>
    </citation>
    <scope>NUCLEOTIDE SEQUENCE [LARGE SCALE GENOMIC DNA]</scope>
    <source>
        <strain evidence="2 3">Eb661</strain>
        <plasmid evidence="2">pEB170</plasmid>
    </source>
</reference>
<dbReference type="HOGENOM" id="CLU_2129578_0_0_6"/>
<name>D8MJM8_ERWBE</name>
<feature type="transmembrane region" description="Helical" evidence="1">
    <location>
        <begin position="75"/>
        <end position="103"/>
    </location>
</feature>
<dbReference type="AlphaFoldDB" id="D8MJM8"/>
<organism evidence="3">
    <name type="scientific">Erwinia billingiae (strain Eb661)</name>
    <dbReference type="NCBI Taxonomy" id="634500"/>
    <lineage>
        <taxon>Bacteria</taxon>
        <taxon>Pseudomonadati</taxon>
        <taxon>Pseudomonadota</taxon>
        <taxon>Gammaproteobacteria</taxon>
        <taxon>Enterobacterales</taxon>
        <taxon>Erwiniaceae</taxon>
        <taxon>Erwinia</taxon>
    </lineage>
</organism>
<evidence type="ECO:0000256" key="1">
    <source>
        <dbReference type="SAM" id="Phobius"/>
    </source>
</evidence>
<protein>
    <submittedName>
        <fullName evidence="2">Uncharacterized protein</fullName>
    </submittedName>
</protein>
<geneLocation type="plasmid" evidence="2 3">
    <name>pEB170</name>
</geneLocation>
<keyword evidence="1" id="KW-1133">Transmembrane helix</keyword>
<keyword evidence="1" id="KW-0812">Transmembrane</keyword>
<evidence type="ECO:0000313" key="3">
    <source>
        <dbReference type="Proteomes" id="UP000008793"/>
    </source>
</evidence>
<dbReference type="RefSeq" id="WP_013199843.1">
    <property type="nucleotide sequence ID" value="NC_014305.1"/>
</dbReference>
<evidence type="ECO:0000313" key="2">
    <source>
        <dbReference type="EMBL" id="CAX53476.1"/>
    </source>
</evidence>
<dbReference type="Proteomes" id="UP000008793">
    <property type="component" value="Plasmid pEB170"/>
</dbReference>
<dbReference type="EMBL" id="FP236830">
    <property type="protein sequence ID" value="CAX53476.1"/>
    <property type="molecule type" value="Genomic_DNA"/>
</dbReference>
<keyword evidence="3" id="KW-1185">Reference proteome</keyword>
<dbReference type="KEGG" id="ebi:EbC_pEb17200230"/>
<keyword evidence="2" id="KW-0614">Plasmid</keyword>
<keyword evidence="1" id="KW-0472">Membrane</keyword>